<dbReference type="STRING" id="103372.F4WYC9"/>
<comment type="subcellular location">
    <subcellularLocation>
        <location evidence="2">Endomembrane system</location>
    </subcellularLocation>
    <subcellularLocation>
        <location evidence="1">Membrane</location>
        <topology evidence="1">Single-pass membrane protein</topology>
    </subcellularLocation>
</comment>
<dbReference type="EMBL" id="GL888440">
    <property type="protein sequence ID" value="EGI60781.1"/>
    <property type="molecule type" value="Genomic_DNA"/>
</dbReference>
<evidence type="ECO:0000256" key="3">
    <source>
        <dbReference type="ARBA" id="ARBA00022692"/>
    </source>
</evidence>
<evidence type="ECO:0000256" key="10">
    <source>
        <dbReference type="PROSITE-ProRule" id="PRU00124"/>
    </source>
</evidence>
<dbReference type="FunFam" id="4.10.400.10:FF:000034">
    <property type="entry name" value="Low-density lipoprotein receptor-related protein 2"/>
    <property type="match status" value="1"/>
</dbReference>
<proteinExistence type="predicted"/>
<dbReference type="InterPro" id="IPR050685">
    <property type="entry name" value="LDLR"/>
</dbReference>
<accession>F4WYC9</accession>
<dbReference type="PROSITE" id="PS01209">
    <property type="entry name" value="LDLRA_1"/>
    <property type="match status" value="1"/>
</dbReference>
<dbReference type="GO" id="GO:0016192">
    <property type="term" value="P:vesicle-mediated transport"/>
    <property type="evidence" value="ECO:0007669"/>
    <property type="project" value="UniProtKB-ARBA"/>
</dbReference>
<dbReference type="Pfam" id="PF00057">
    <property type="entry name" value="Ldl_recept_a"/>
    <property type="match status" value="1"/>
</dbReference>
<dbReference type="AlphaFoldDB" id="F4WYC9"/>
<feature type="disulfide bond" evidence="10">
    <location>
        <begin position="30"/>
        <end position="48"/>
    </location>
</feature>
<evidence type="ECO:0000256" key="1">
    <source>
        <dbReference type="ARBA" id="ARBA00004167"/>
    </source>
</evidence>
<feature type="disulfide bond" evidence="10">
    <location>
        <begin position="23"/>
        <end position="35"/>
    </location>
</feature>
<dbReference type="SMART" id="SM00192">
    <property type="entry name" value="LDLa"/>
    <property type="match status" value="1"/>
</dbReference>
<dbReference type="GO" id="GO:0005886">
    <property type="term" value="C:plasma membrane"/>
    <property type="evidence" value="ECO:0007669"/>
    <property type="project" value="TreeGrafter"/>
</dbReference>
<dbReference type="CDD" id="cd00112">
    <property type="entry name" value="LDLa"/>
    <property type="match status" value="1"/>
</dbReference>
<feature type="disulfide bond" evidence="10">
    <location>
        <begin position="42"/>
        <end position="57"/>
    </location>
</feature>
<keyword evidence="11" id="KW-0675">Receptor</keyword>
<dbReference type="InterPro" id="IPR002172">
    <property type="entry name" value="LDrepeatLR_classA_rpt"/>
</dbReference>
<evidence type="ECO:0000256" key="7">
    <source>
        <dbReference type="ARBA" id="ARBA00023136"/>
    </source>
</evidence>
<reference evidence="11" key="1">
    <citation type="submission" date="2011-02" db="EMBL/GenBank/DDBJ databases">
        <title>The genome of the leaf-cutting ant Acromyrmex echinatior suggests key adaptations to social evolution and fungus farming.</title>
        <authorList>
            <person name="Nygaard S."/>
            <person name="Zhang G."/>
        </authorList>
    </citation>
    <scope>NUCLEOTIDE SEQUENCE</scope>
</reference>
<dbReference type="SUPFAM" id="SSF57424">
    <property type="entry name" value="LDL receptor-like module"/>
    <property type="match status" value="1"/>
</dbReference>
<evidence type="ECO:0000256" key="8">
    <source>
        <dbReference type="ARBA" id="ARBA00023157"/>
    </source>
</evidence>
<keyword evidence="11" id="KW-0449">Lipoprotein</keyword>
<dbReference type="InParanoid" id="F4WYC9"/>
<evidence type="ECO:0000313" key="12">
    <source>
        <dbReference type="Proteomes" id="UP000007755"/>
    </source>
</evidence>
<evidence type="ECO:0000313" key="11">
    <source>
        <dbReference type="EMBL" id="EGI60781.1"/>
    </source>
</evidence>
<protein>
    <submittedName>
        <fullName evidence="11">Low-density lipoprotein receptor-related protein 1B</fullName>
    </submittedName>
</protein>
<dbReference type="PROSITE" id="PS50068">
    <property type="entry name" value="LDLRA_2"/>
    <property type="match status" value="1"/>
</dbReference>
<keyword evidence="12" id="KW-1185">Reference proteome</keyword>
<dbReference type="PANTHER" id="PTHR24270">
    <property type="entry name" value="LOW-DENSITY LIPOPROTEIN RECEPTOR-RELATED"/>
    <property type="match status" value="1"/>
</dbReference>
<organism evidence="12">
    <name type="scientific">Acromyrmex echinatior</name>
    <name type="common">Panamanian leafcutter ant</name>
    <name type="synonym">Acromyrmex octospinosus echinatior</name>
    <dbReference type="NCBI Taxonomy" id="103372"/>
    <lineage>
        <taxon>Eukaryota</taxon>
        <taxon>Metazoa</taxon>
        <taxon>Ecdysozoa</taxon>
        <taxon>Arthropoda</taxon>
        <taxon>Hexapoda</taxon>
        <taxon>Insecta</taxon>
        <taxon>Pterygota</taxon>
        <taxon>Neoptera</taxon>
        <taxon>Endopterygota</taxon>
        <taxon>Hymenoptera</taxon>
        <taxon>Apocrita</taxon>
        <taxon>Aculeata</taxon>
        <taxon>Formicoidea</taxon>
        <taxon>Formicidae</taxon>
        <taxon>Myrmicinae</taxon>
        <taxon>Acromyrmex</taxon>
    </lineage>
</organism>
<keyword evidence="6" id="KW-1133">Transmembrane helix</keyword>
<name>F4WYC9_ACREC</name>
<dbReference type="Proteomes" id="UP000007755">
    <property type="component" value="Unassembled WGS sequence"/>
</dbReference>
<evidence type="ECO:0000256" key="2">
    <source>
        <dbReference type="ARBA" id="ARBA00004308"/>
    </source>
</evidence>
<dbReference type="InterPro" id="IPR036055">
    <property type="entry name" value="LDL_receptor-like_sf"/>
</dbReference>
<keyword evidence="9" id="KW-0325">Glycoprotein</keyword>
<keyword evidence="4" id="KW-0732">Signal</keyword>
<evidence type="ECO:0000256" key="5">
    <source>
        <dbReference type="ARBA" id="ARBA00022737"/>
    </source>
</evidence>
<dbReference type="InterPro" id="IPR023415">
    <property type="entry name" value="LDLR_class-A_CS"/>
</dbReference>
<keyword evidence="5" id="KW-0677">Repeat</keyword>
<keyword evidence="7" id="KW-0472">Membrane</keyword>
<dbReference type="GO" id="GO:0012505">
    <property type="term" value="C:endomembrane system"/>
    <property type="evidence" value="ECO:0007669"/>
    <property type="project" value="UniProtKB-SubCell"/>
</dbReference>
<evidence type="ECO:0000256" key="9">
    <source>
        <dbReference type="ARBA" id="ARBA00023180"/>
    </source>
</evidence>
<evidence type="ECO:0000256" key="6">
    <source>
        <dbReference type="ARBA" id="ARBA00022989"/>
    </source>
</evidence>
<keyword evidence="8 10" id="KW-1015">Disulfide bond</keyword>
<sequence length="64" mass="7225">MFVFKFDCEDGSDERFEACKSSCSNDKFQCNNGNCISLLLKCNGIDDCLDGSDERHCLVKSIYL</sequence>
<evidence type="ECO:0000256" key="4">
    <source>
        <dbReference type="ARBA" id="ARBA00022729"/>
    </source>
</evidence>
<keyword evidence="3" id="KW-0812">Transmembrane</keyword>
<gene>
    <name evidence="11" type="ORF">G5I_10978</name>
</gene>
<feature type="non-terminal residue" evidence="11">
    <location>
        <position position="64"/>
    </location>
</feature>
<dbReference type="Gene3D" id="4.10.400.10">
    <property type="entry name" value="Low-density Lipoprotein Receptor"/>
    <property type="match status" value="1"/>
</dbReference>